<evidence type="ECO:0000313" key="2">
    <source>
        <dbReference type="EMBL" id="KAJ1099255.1"/>
    </source>
</evidence>
<sequence length="114" mass="13537">MVTSAWQERRGVRRHQREREERRGVRRRQRVQWRRRGVQRHQRVQWRRRTREAAVCGGRPVSDVDEILGAREESAPNEDSVPEGTSDYGGRRRSEAGHVLGRTWPFQVRRSPSV</sequence>
<evidence type="ECO:0000313" key="3">
    <source>
        <dbReference type="Proteomes" id="UP001066276"/>
    </source>
</evidence>
<organism evidence="2 3">
    <name type="scientific">Pleurodeles waltl</name>
    <name type="common">Iberian ribbed newt</name>
    <dbReference type="NCBI Taxonomy" id="8319"/>
    <lineage>
        <taxon>Eukaryota</taxon>
        <taxon>Metazoa</taxon>
        <taxon>Chordata</taxon>
        <taxon>Craniata</taxon>
        <taxon>Vertebrata</taxon>
        <taxon>Euteleostomi</taxon>
        <taxon>Amphibia</taxon>
        <taxon>Batrachia</taxon>
        <taxon>Caudata</taxon>
        <taxon>Salamandroidea</taxon>
        <taxon>Salamandridae</taxon>
        <taxon>Pleurodelinae</taxon>
        <taxon>Pleurodeles</taxon>
    </lineage>
</organism>
<protein>
    <submittedName>
        <fullName evidence="2">Uncharacterized protein</fullName>
    </submittedName>
</protein>
<reference evidence="2" key="1">
    <citation type="journal article" date="2022" name="bioRxiv">
        <title>Sequencing and chromosome-scale assembly of the giantPleurodeles waltlgenome.</title>
        <authorList>
            <person name="Brown T."/>
            <person name="Elewa A."/>
            <person name="Iarovenko S."/>
            <person name="Subramanian E."/>
            <person name="Araus A.J."/>
            <person name="Petzold A."/>
            <person name="Susuki M."/>
            <person name="Suzuki K.-i.T."/>
            <person name="Hayashi T."/>
            <person name="Toyoda A."/>
            <person name="Oliveira C."/>
            <person name="Osipova E."/>
            <person name="Leigh N.D."/>
            <person name="Simon A."/>
            <person name="Yun M.H."/>
        </authorList>
    </citation>
    <scope>NUCLEOTIDE SEQUENCE</scope>
    <source>
        <strain evidence="2">20211129_DDA</strain>
        <tissue evidence="2">Liver</tissue>
    </source>
</reference>
<gene>
    <name evidence="2" type="ORF">NDU88_004358</name>
</gene>
<dbReference type="AlphaFoldDB" id="A0AAV7M645"/>
<accession>A0AAV7M645</accession>
<feature type="region of interest" description="Disordered" evidence="1">
    <location>
        <begin position="70"/>
        <end position="96"/>
    </location>
</feature>
<evidence type="ECO:0000256" key="1">
    <source>
        <dbReference type="SAM" id="MobiDB-lite"/>
    </source>
</evidence>
<keyword evidence="3" id="KW-1185">Reference proteome</keyword>
<dbReference type="Proteomes" id="UP001066276">
    <property type="component" value="Chromosome 10"/>
</dbReference>
<feature type="region of interest" description="Disordered" evidence="1">
    <location>
        <begin position="1"/>
        <end position="26"/>
    </location>
</feature>
<name>A0AAV7M645_PLEWA</name>
<comment type="caution">
    <text evidence="2">The sequence shown here is derived from an EMBL/GenBank/DDBJ whole genome shotgun (WGS) entry which is preliminary data.</text>
</comment>
<proteinExistence type="predicted"/>
<dbReference type="EMBL" id="JANPWB010000014">
    <property type="protein sequence ID" value="KAJ1099255.1"/>
    <property type="molecule type" value="Genomic_DNA"/>
</dbReference>